<dbReference type="AlphaFoldDB" id="A0A0C2WWA2"/>
<evidence type="ECO:0000313" key="3">
    <source>
        <dbReference type="Proteomes" id="UP000054549"/>
    </source>
</evidence>
<proteinExistence type="predicted"/>
<protein>
    <recommendedName>
        <fullName evidence="1">BTB domain-containing protein</fullName>
    </recommendedName>
</protein>
<accession>A0A0C2WWA2</accession>
<sequence>MASTNGRNGDVDALVRHAEYYLPDGNLHLLVENTHFRIHSFFFARESERFRARFEKPVSPGCDREGTSDSNAIIIRNVSPEHFAKFLWVFYDPKYSRATTVEDWTIILDFAHKWGFGEVKMLAINSLQKLDIQVISRIALYQMYDASDDILFPHYATVCARPETLTTEEIAVLGPTTAIMIFTIREKLLSAQPGIKPLDKIEPKVFQKYVGAYFNLQKKRAEQKKDGKHGYCWLVWYA</sequence>
<dbReference type="InterPro" id="IPR000210">
    <property type="entry name" value="BTB/POZ_dom"/>
</dbReference>
<dbReference type="Proteomes" id="UP000054549">
    <property type="component" value="Unassembled WGS sequence"/>
</dbReference>
<dbReference type="PROSITE" id="PS50097">
    <property type="entry name" value="BTB"/>
    <property type="match status" value="1"/>
</dbReference>
<evidence type="ECO:0000259" key="1">
    <source>
        <dbReference type="PROSITE" id="PS50097"/>
    </source>
</evidence>
<dbReference type="EMBL" id="KN818295">
    <property type="protein sequence ID" value="KIL60628.1"/>
    <property type="molecule type" value="Genomic_DNA"/>
</dbReference>
<dbReference type="SMART" id="SM00225">
    <property type="entry name" value="BTB"/>
    <property type="match status" value="1"/>
</dbReference>
<feature type="domain" description="BTB" evidence="1">
    <location>
        <begin position="25"/>
        <end position="99"/>
    </location>
</feature>
<dbReference type="Pfam" id="PF00651">
    <property type="entry name" value="BTB"/>
    <property type="match status" value="1"/>
</dbReference>
<dbReference type="InterPro" id="IPR011333">
    <property type="entry name" value="SKP1/BTB/POZ_sf"/>
</dbReference>
<reference evidence="2 3" key="1">
    <citation type="submission" date="2014-04" db="EMBL/GenBank/DDBJ databases">
        <title>Evolutionary Origins and Diversification of the Mycorrhizal Mutualists.</title>
        <authorList>
            <consortium name="DOE Joint Genome Institute"/>
            <consortium name="Mycorrhizal Genomics Consortium"/>
            <person name="Kohler A."/>
            <person name="Kuo A."/>
            <person name="Nagy L.G."/>
            <person name="Floudas D."/>
            <person name="Copeland A."/>
            <person name="Barry K.W."/>
            <person name="Cichocki N."/>
            <person name="Veneault-Fourrey C."/>
            <person name="LaButti K."/>
            <person name="Lindquist E.A."/>
            <person name="Lipzen A."/>
            <person name="Lundell T."/>
            <person name="Morin E."/>
            <person name="Murat C."/>
            <person name="Riley R."/>
            <person name="Ohm R."/>
            <person name="Sun H."/>
            <person name="Tunlid A."/>
            <person name="Henrissat B."/>
            <person name="Grigoriev I.V."/>
            <person name="Hibbett D.S."/>
            <person name="Martin F."/>
        </authorList>
    </citation>
    <scope>NUCLEOTIDE SEQUENCE [LARGE SCALE GENOMIC DNA]</scope>
    <source>
        <strain evidence="2 3">Koide BX008</strain>
    </source>
</reference>
<organism evidence="2 3">
    <name type="scientific">Amanita muscaria (strain Koide BX008)</name>
    <dbReference type="NCBI Taxonomy" id="946122"/>
    <lineage>
        <taxon>Eukaryota</taxon>
        <taxon>Fungi</taxon>
        <taxon>Dikarya</taxon>
        <taxon>Basidiomycota</taxon>
        <taxon>Agaricomycotina</taxon>
        <taxon>Agaricomycetes</taxon>
        <taxon>Agaricomycetidae</taxon>
        <taxon>Agaricales</taxon>
        <taxon>Pluteineae</taxon>
        <taxon>Amanitaceae</taxon>
        <taxon>Amanita</taxon>
    </lineage>
</organism>
<dbReference type="Gene3D" id="3.30.710.10">
    <property type="entry name" value="Potassium Channel Kv1.1, Chain A"/>
    <property type="match status" value="1"/>
</dbReference>
<evidence type="ECO:0000313" key="2">
    <source>
        <dbReference type="EMBL" id="KIL60628.1"/>
    </source>
</evidence>
<dbReference type="HOGENOM" id="CLU_047592_0_3_1"/>
<dbReference type="SUPFAM" id="SSF54695">
    <property type="entry name" value="POZ domain"/>
    <property type="match status" value="1"/>
</dbReference>
<gene>
    <name evidence="2" type="ORF">M378DRAFT_130458</name>
</gene>
<dbReference type="OrthoDB" id="9997739at2759"/>
<name>A0A0C2WWA2_AMAMK</name>
<dbReference type="STRING" id="946122.A0A0C2WWA2"/>
<dbReference type="InParanoid" id="A0A0C2WWA2"/>
<keyword evidence="3" id="KW-1185">Reference proteome</keyword>